<protein>
    <submittedName>
        <fullName evidence="1">Uncharacterized protein</fullName>
    </submittedName>
</protein>
<accession>A0A4Y1R5M7</accession>
<reference evidence="1" key="1">
    <citation type="journal article" date="2019" name="Science">
        <title>Mutation of a bHLH transcription factor allowed almond domestication.</title>
        <authorList>
            <person name="Sanchez-Perez R."/>
            <person name="Pavan S."/>
            <person name="Mazzeo R."/>
            <person name="Moldovan C."/>
            <person name="Aiese Cigliano R."/>
            <person name="Del Cueto J."/>
            <person name="Ricciardi F."/>
            <person name="Lotti C."/>
            <person name="Ricciardi L."/>
            <person name="Dicenta F."/>
            <person name="Lopez-Marques R.L."/>
            <person name="Lindberg Moller B."/>
        </authorList>
    </citation>
    <scope>NUCLEOTIDE SEQUENCE</scope>
</reference>
<sequence>MESILPSGYQIGRQEGRFSPIEWSTEERKVSDKHKLVNGFASASPVVETGKKLPQPKYMEFLYNCSNTSWTMGD</sequence>
<organism evidence="1">
    <name type="scientific">Prunus dulcis</name>
    <name type="common">Almond</name>
    <name type="synonym">Amygdalus dulcis</name>
    <dbReference type="NCBI Taxonomy" id="3755"/>
    <lineage>
        <taxon>Eukaryota</taxon>
        <taxon>Viridiplantae</taxon>
        <taxon>Streptophyta</taxon>
        <taxon>Embryophyta</taxon>
        <taxon>Tracheophyta</taxon>
        <taxon>Spermatophyta</taxon>
        <taxon>Magnoliopsida</taxon>
        <taxon>eudicotyledons</taxon>
        <taxon>Gunneridae</taxon>
        <taxon>Pentapetalae</taxon>
        <taxon>rosids</taxon>
        <taxon>fabids</taxon>
        <taxon>Rosales</taxon>
        <taxon>Rosaceae</taxon>
        <taxon>Amygdaloideae</taxon>
        <taxon>Amygdaleae</taxon>
        <taxon>Prunus</taxon>
    </lineage>
</organism>
<evidence type="ECO:0000313" key="1">
    <source>
        <dbReference type="EMBL" id="BBG99411.1"/>
    </source>
</evidence>
<name>A0A4Y1R5M7_PRUDU</name>
<dbReference type="EMBL" id="AP019299">
    <property type="protein sequence ID" value="BBG99411.1"/>
    <property type="molecule type" value="Genomic_DNA"/>
</dbReference>
<dbReference type="AlphaFoldDB" id="A0A4Y1R5M7"/>
<gene>
    <name evidence="1" type="ORF">Prudu_009095</name>
</gene>
<proteinExistence type="predicted"/>